<evidence type="ECO:0000313" key="1">
    <source>
        <dbReference type="EMBL" id="CRL44754.1"/>
    </source>
</evidence>
<organism evidence="1 2">
    <name type="scientific">Sodalis glossinidius (strain morsitans)</name>
    <dbReference type="NCBI Taxonomy" id="343509"/>
    <lineage>
        <taxon>Bacteria</taxon>
        <taxon>Pseudomonadati</taxon>
        <taxon>Pseudomonadota</taxon>
        <taxon>Gammaproteobacteria</taxon>
        <taxon>Enterobacterales</taxon>
        <taxon>Bruguierivoracaceae</taxon>
        <taxon>Sodalis</taxon>
    </lineage>
</organism>
<sequence>MLSLLRVVYIGVSLFTLGNLVVGPAQAALSAEPEPLVQENQ</sequence>
<dbReference type="AlphaFoldDB" id="A0A193QHU9"/>
<gene>
    <name evidence="1" type="ORF">SGGMMB4_02022</name>
</gene>
<dbReference type="Proteomes" id="UP000245838">
    <property type="component" value="Chromosome sggmmb4_Chromosome"/>
</dbReference>
<reference evidence="1 2" key="1">
    <citation type="submission" date="2015-05" db="EMBL/GenBank/DDBJ databases">
        <authorList>
            <person name="Goodhead I."/>
        </authorList>
    </citation>
    <scope>NUCLEOTIDE SEQUENCE [LARGE SCALE GENOMIC DNA]</scope>
    <source>
        <strain evidence="2">morsitans</strain>
    </source>
</reference>
<evidence type="ECO:0000313" key="2">
    <source>
        <dbReference type="Proteomes" id="UP000245838"/>
    </source>
</evidence>
<accession>A0A193QHU9</accession>
<name>A0A193QHU9_SODGM</name>
<proteinExistence type="predicted"/>
<dbReference type="EMBL" id="LN854557">
    <property type="protein sequence ID" value="CRL44754.1"/>
    <property type="molecule type" value="Genomic_DNA"/>
</dbReference>
<protein>
    <submittedName>
        <fullName evidence="1">Uncharacterized protein</fullName>
    </submittedName>
</protein>